<dbReference type="InterPro" id="IPR057264">
    <property type="entry name" value="Ribosomal_uL24_C"/>
</dbReference>
<evidence type="ECO:0000259" key="8">
    <source>
        <dbReference type="SMART" id="SM00739"/>
    </source>
</evidence>
<feature type="region of interest" description="Disordered" evidence="7">
    <location>
        <begin position="90"/>
        <end position="127"/>
    </location>
</feature>
<keyword evidence="2 5" id="KW-0689">Ribosomal protein</keyword>
<evidence type="ECO:0000256" key="4">
    <source>
        <dbReference type="ARBA" id="ARBA00035206"/>
    </source>
</evidence>
<dbReference type="InterPro" id="IPR041988">
    <property type="entry name" value="Ribosomal_uL24_KOW"/>
</dbReference>
<evidence type="ECO:0000313" key="9">
    <source>
        <dbReference type="EMBL" id="AKQ02157.1"/>
    </source>
</evidence>
<dbReference type="InterPro" id="IPR005824">
    <property type="entry name" value="KOW"/>
</dbReference>
<dbReference type="Pfam" id="PF17136">
    <property type="entry name" value="ribosomal_L24"/>
    <property type="match status" value="1"/>
</dbReference>
<gene>
    <name evidence="5 9" type="primary">rplX</name>
</gene>
<keyword evidence="3 5" id="KW-0687">Ribonucleoprotein</keyword>
<feature type="domain" description="KOW" evidence="8">
    <location>
        <begin position="24"/>
        <end position="51"/>
    </location>
</feature>
<protein>
    <recommendedName>
        <fullName evidence="4 5">Large ribosomal subunit protein uL24</fullName>
    </recommendedName>
</protein>
<reference evidence="9" key="1">
    <citation type="journal article" date="2015" name="ISME J.">
        <title>Aquifer environment selects for microbial species cohorts in sediment and groundwater.</title>
        <authorList>
            <person name="Hug L.A."/>
            <person name="Thomas B.C."/>
            <person name="Brown C.T."/>
            <person name="Frischkorn K.R."/>
            <person name="Williams K.H."/>
            <person name="Tringe S.G."/>
            <person name="Banfield J.F."/>
        </authorList>
    </citation>
    <scope>NUCLEOTIDE SEQUENCE</scope>
</reference>
<dbReference type="InterPro" id="IPR014722">
    <property type="entry name" value="Rib_uL2_dom2"/>
</dbReference>
<dbReference type="SUPFAM" id="SSF50104">
    <property type="entry name" value="Translation proteins SH3-like domain"/>
    <property type="match status" value="1"/>
</dbReference>
<comment type="function">
    <text evidence="5">One of two assembly initiator proteins, it binds directly to the 5'-end of the 23S rRNA, where it nucleates assembly of the 50S subunit.</text>
</comment>
<evidence type="ECO:0000256" key="2">
    <source>
        <dbReference type="ARBA" id="ARBA00022980"/>
    </source>
</evidence>
<dbReference type="PANTHER" id="PTHR12903">
    <property type="entry name" value="MITOCHONDRIAL RIBOSOMAL PROTEIN L24"/>
    <property type="match status" value="1"/>
</dbReference>
<dbReference type="AlphaFoldDB" id="A0A0H4T6T9"/>
<comment type="similarity">
    <text evidence="1 5 6">Belongs to the universal ribosomal protein uL24 family.</text>
</comment>
<dbReference type="InterPro" id="IPR005825">
    <property type="entry name" value="Ribosomal_uL24_CS"/>
</dbReference>
<keyword evidence="5" id="KW-0699">rRNA-binding</keyword>
<dbReference type="InterPro" id="IPR008991">
    <property type="entry name" value="Translation_prot_SH3-like_sf"/>
</dbReference>
<feature type="compositionally biased region" description="Basic residues" evidence="7">
    <location>
        <begin position="1"/>
        <end position="11"/>
    </location>
</feature>
<name>A0A0H4T6T9_9BACT</name>
<dbReference type="HAMAP" id="MF_01326_B">
    <property type="entry name" value="Ribosomal_uL24_B"/>
    <property type="match status" value="1"/>
</dbReference>
<dbReference type="GO" id="GO:0019843">
    <property type="term" value="F:rRNA binding"/>
    <property type="evidence" value="ECO:0007669"/>
    <property type="project" value="UniProtKB-UniRule"/>
</dbReference>
<proteinExistence type="inferred from homology"/>
<dbReference type="GO" id="GO:1990904">
    <property type="term" value="C:ribonucleoprotein complex"/>
    <property type="evidence" value="ECO:0007669"/>
    <property type="project" value="UniProtKB-KW"/>
</dbReference>
<feature type="region of interest" description="Disordered" evidence="7">
    <location>
        <begin position="1"/>
        <end position="21"/>
    </location>
</feature>
<comment type="subunit">
    <text evidence="5">Part of the 50S ribosomal subunit.</text>
</comment>
<dbReference type="Pfam" id="PF00467">
    <property type="entry name" value="KOW"/>
    <property type="match status" value="1"/>
</dbReference>
<accession>A0A0H4T6T9</accession>
<evidence type="ECO:0000256" key="3">
    <source>
        <dbReference type="ARBA" id="ARBA00023274"/>
    </source>
</evidence>
<sequence>MKPLVFKKRGRGPTPFRLPQPVLHITKGDTVRVISGESKGKEGKVLRVDPREGKVVIDGINVVKRHKRGTQTDEGGIIQFPAPIHASNVMLLDPKSGEPTRIRRRKDKDGTVERVSRKSGQPIPRNR</sequence>
<evidence type="ECO:0000256" key="5">
    <source>
        <dbReference type="HAMAP-Rule" id="MF_01326"/>
    </source>
</evidence>
<evidence type="ECO:0000256" key="6">
    <source>
        <dbReference type="RuleBase" id="RU003477"/>
    </source>
</evidence>
<organism evidence="9">
    <name type="scientific">uncultured Gemmatimonadetes bacterium Rifle_16ft_4_minimus_34782</name>
    <dbReference type="NCBI Taxonomy" id="1665096"/>
    <lineage>
        <taxon>Bacteria</taxon>
        <taxon>Pseudomonadati</taxon>
        <taxon>Gemmatimonadota</taxon>
        <taxon>environmental samples</taxon>
    </lineage>
</organism>
<dbReference type="PROSITE" id="PS01108">
    <property type="entry name" value="RIBOSOMAL_L24"/>
    <property type="match status" value="1"/>
</dbReference>
<dbReference type="SMART" id="SM00739">
    <property type="entry name" value="KOW"/>
    <property type="match status" value="1"/>
</dbReference>
<dbReference type="EMBL" id="KT006995">
    <property type="protein sequence ID" value="AKQ02157.1"/>
    <property type="molecule type" value="Genomic_DNA"/>
</dbReference>
<comment type="function">
    <text evidence="5">One of the proteins that surrounds the polypeptide exit tunnel on the outside of the subunit.</text>
</comment>
<dbReference type="InterPro" id="IPR003256">
    <property type="entry name" value="Ribosomal_uL24"/>
</dbReference>
<dbReference type="Gene3D" id="2.30.30.30">
    <property type="match status" value="1"/>
</dbReference>
<dbReference type="GO" id="GO:0003735">
    <property type="term" value="F:structural constituent of ribosome"/>
    <property type="evidence" value="ECO:0007669"/>
    <property type="project" value="InterPro"/>
</dbReference>
<dbReference type="NCBIfam" id="TIGR01079">
    <property type="entry name" value="rplX_bact"/>
    <property type="match status" value="1"/>
</dbReference>
<evidence type="ECO:0000256" key="1">
    <source>
        <dbReference type="ARBA" id="ARBA00010618"/>
    </source>
</evidence>
<feature type="compositionally biased region" description="Basic and acidic residues" evidence="7">
    <location>
        <begin position="95"/>
        <end position="116"/>
    </location>
</feature>
<dbReference type="CDD" id="cd06089">
    <property type="entry name" value="KOW_RPL26"/>
    <property type="match status" value="1"/>
</dbReference>
<evidence type="ECO:0000256" key="7">
    <source>
        <dbReference type="SAM" id="MobiDB-lite"/>
    </source>
</evidence>
<keyword evidence="5" id="KW-0694">RNA-binding</keyword>
<dbReference type="GO" id="GO:0006412">
    <property type="term" value="P:translation"/>
    <property type="evidence" value="ECO:0007669"/>
    <property type="project" value="UniProtKB-UniRule"/>
</dbReference>
<dbReference type="GO" id="GO:0005840">
    <property type="term" value="C:ribosome"/>
    <property type="evidence" value="ECO:0007669"/>
    <property type="project" value="UniProtKB-KW"/>
</dbReference>